<sequence>MDSVATSRRTRATETYYRVRCLGFPSAEDTWEPRERLMKNIPDILKEYEATLALVFDDGSLEHNHDRFSVIAQEYPRHESMGNDSAVVTDISDDVPAKSRGARHCDGSDDNHTRGIDMDISAVTLTTTRVAAASTAKLSTSRPVEAASPAATVTPAPRVSLEGSGAASVPSPTTPSSPSIYRSSATHALTLADLERILERRDNRLEFAQVEGDIKMGKLISYAVAKLFPEPTHELFHHFQGSSSIDELIAVLEKAIGGGPHPAVVASEQ</sequence>
<dbReference type="AlphaFoldDB" id="A0A9W6Y5A5"/>
<feature type="compositionally biased region" description="Basic and acidic residues" evidence="1">
    <location>
        <begin position="103"/>
        <end position="115"/>
    </location>
</feature>
<gene>
    <name evidence="3" type="ORF">Pfra01_002382400</name>
</gene>
<proteinExistence type="predicted"/>
<comment type="caution">
    <text evidence="3">The sequence shown here is derived from an EMBL/GenBank/DDBJ whole genome shotgun (WGS) entry which is preliminary data.</text>
</comment>
<dbReference type="CDD" id="cd00024">
    <property type="entry name" value="CD_CSD"/>
    <property type="match status" value="1"/>
</dbReference>
<name>A0A9W6Y5A5_9STRA</name>
<dbReference type="InterPro" id="IPR023780">
    <property type="entry name" value="Chromo_domain"/>
</dbReference>
<dbReference type="Gene3D" id="2.40.50.40">
    <property type="match status" value="1"/>
</dbReference>
<protein>
    <submittedName>
        <fullName evidence="3">Unnamed protein product</fullName>
    </submittedName>
</protein>
<feature type="compositionally biased region" description="Low complexity" evidence="1">
    <location>
        <begin position="164"/>
        <end position="181"/>
    </location>
</feature>
<dbReference type="SUPFAM" id="SSF54160">
    <property type="entry name" value="Chromo domain-like"/>
    <property type="match status" value="1"/>
</dbReference>
<organism evidence="3 4">
    <name type="scientific">Phytophthora fragariaefolia</name>
    <dbReference type="NCBI Taxonomy" id="1490495"/>
    <lineage>
        <taxon>Eukaryota</taxon>
        <taxon>Sar</taxon>
        <taxon>Stramenopiles</taxon>
        <taxon>Oomycota</taxon>
        <taxon>Peronosporomycetes</taxon>
        <taxon>Peronosporales</taxon>
        <taxon>Peronosporaceae</taxon>
        <taxon>Phytophthora</taxon>
    </lineage>
</organism>
<evidence type="ECO:0000313" key="4">
    <source>
        <dbReference type="Proteomes" id="UP001165121"/>
    </source>
</evidence>
<feature type="region of interest" description="Disordered" evidence="1">
    <location>
        <begin position="96"/>
        <end position="115"/>
    </location>
</feature>
<keyword evidence="4" id="KW-1185">Reference proteome</keyword>
<feature type="compositionally biased region" description="Low complexity" evidence="1">
    <location>
        <begin position="143"/>
        <end position="157"/>
    </location>
</feature>
<evidence type="ECO:0000259" key="2">
    <source>
        <dbReference type="Pfam" id="PF00385"/>
    </source>
</evidence>
<dbReference type="EMBL" id="BSXT01003932">
    <property type="protein sequence ID" value="GMF56223.1"/>
    <property type="molecule type" value="Genomic_DNA"/>
</dbReference>
<evidence type="ECO:0000313" key="3">
    <source>
        <dbReference type="EMBL" id="GMF56223.1"/>
    </source>
</evidence>
<dbReference type="Pfam" id="PF00385">
    <property type="entry name" value="Chromo"/>
    <property type="match status" value="1"/>
</dbReference>
<feature type="domain" description="Chromo" evidence="2">
    <location>
        <begin position="8"/>
        <end position="49"/>
    </location>
</feature>
<dbReference type="Proteomes" id="UP001165121">
    <property type="component" value="Unassembled WGS sequence"/>
</dbReference>
<accession>A0A9W6Y5A5</accession>
<dbReference type="OrthoDB" id="273092at2759"/>
<feature type="region of interest" description="Disordered" evidence="1">
    <location>
        <begin position="134"/>
        <end position="181"/>
    </location>
</feature>
<dbReference type="InterPro" id="IPR016197">
    <property type="entry name" value="Chromo-like_dom_sf"/>
</dbReference>
<evidence type="ECO:0000256" key="1">
    <source>
        <dbReference type="SAM" id="MobiDB-lite"/>
    </source>
</evidence>
<reference evidence="3" key="1">
    <citation type="submission" date="2023-04" db="EMBL/GenBank/DDBJ databases">
        <title>Phytophthora fragariaefolia NBRC 109709.</title>
        <authorList>
            <person name="Ichikawa N."/>
            <person name="Sato H."/>
            <person name="Tonouchi N."/>
        </authorList>
    </citation>
    <scope>NUCLEOTIDE SEQUENCE</scope>
    <source>
        <strain evidence="3">NBRC 109709</strain>
    </source>
</reference>